<dbReference type="Gene3D" id="1.20.81.30">
    <property type="entry name" value="Type II secretion system (T2SS), domain F"/>
    <property type="match status" value="2"/>
</dbReference>
<feature type="compositionally biased region" description="Low complexity" evidence="12">
    <location>
        <begin position="49"/>
        <end position="59"/>
    </location>
</feature>
<evidence type="ECO:0000256" key="11">
    <source>
        <dbReference type="RuleBase" id="RU003923"/>
    </source>
</evidence>
<evidence type="ECO:0000313" key="15">
    <source>
        <dbReference type="EMBL" id="EES53136.1"/>
    </source>
</evidence>
<keyword evidence="4 11" id="KW-0813">Transport</keyword>
<evidence type="ECO:0000256" key="4">
    <source>
        <dbReference type="ARBA" id="ARBA00022448"/>
    </source>
</evidence>
<dbReference type="EMBL" id="GG693868">
    <property type="protein sequence ID" value="EES53136.1"/>
    <property type="molecule type" value="Genomic_DNA"/>
</dbReference>
<sequence>MPVWNYSGVRGNGERTRGLVDADSLSSARQKLRKEGILPLTLEPHSGERATAGPTTGAPPRGGGRRPSAGDLSVFTRQMAILVGAGVPIVDALGAVLDQGPDTPMARVASRVRDLVKEGRPLSAAMGEIPAVFSGIYLNMVRAGEESGTLEIMLDRLADLMEKQVGTRRKVLGALFYPLLLMGVGLLMVVFLLLVVMPRITAVFEGLKATLPLPTRILMGSSRWLNAHLLAAGGGTAAVVLLAVRAAKRYRRALDRLVLSLPKVGTLLLAGQVARFSRTLGVLLASGTPLQKALEVAEAVVTSGPVKEAVARSRVEIAEGRSLSQSLRESKVFPPLAVHMIAVGERTGKLEELLLKVAQGYETEVDQTVATLTSLIEPVMILFIGGLVLFMVLSVLLPIFEMSQAVS</sequence>
<keyword evidence="16" id="KW-1185">Reference proteome</keyword>
<dbReference type="Proteomes" id="UP000009374">
    <property type="component" value="Unassembled WGS sequence"/>
</dbReference>
<accession>C6HW31</accession>
<evidence type="ECO:0000256" key="3">
    <source>
        <dbReference type="ARBA" id="ARBA00005745"/>
    </source>
</evidence>
<comment type="function">
    <text evidence="1">Component of the type II secretion system inner membrane complex required for the energy-dependent secretion of extracellular factors such as proteases and toxins from the periplasm.</text>
</comment>
<keyword evidence="7 11" id="KW-0812">Transmembrane</keyword>
<evidence type="ECO:0000256" key="1">
    <source>
        <dbReference type="ARBA" id="ARBA00002684"/>
    </source>
</evidence>
<comment type="similarity">
    <text evidence="3 11">Belongs to the GSP F family.</text>
</comment>
<evidence type="ECO:0000256" key="6">
    <source>
        <dbReference type="ARBA" id="ARBA00022519"/>
    </source>
</evidence>
<keyword evidence="9 13" id="KW-0472">Membrane</keyword>
<feature type="region of interest" description="Disordered" evidence="12">
    <location>
        <begin position="35"/>
        <end position="70"/>
    </location>
</feature>
<dbReference type="AlphaFoldDB" id="C6HW31"/>
<dbReference type="InterPro" id="IPR042094">
    <property type="entry name" value="T2SS_GspF_sf"/>
</dbReference>
<feature type="transmembrane region" description="Helical" evidence="13">
    <location>
        <begin position="171"/>
        <end position="204"/>
    </location>
</feature>
<evidence type="ECO:0000256" key="8">
    <source>
        <dbReference type="ARBA" id="ARBA00022989"/>
    </source>
</evidence>
<dbReference type="GO" id="GO:0005886">
    <property type="term" value="C:plasma membrane"/>
    <property type="evidence" value="ECO:0007669"/>
    <property type="project" value="UniProtKB-SubCell"/>
</dbReference>
<evidence type="ECO:0000256" key="2">
    <source>
        <dbReference type="ARBA" id="ARBA00004429"/>
    </source>
</evidence>
<protein>
    <recommendedName>
        <fullName evidence="10">General secretion pathway protein F</fullName>
    </recommendedName>
</protein>
<feature type="domain" description="Type II secretion system protein GspF" evidence="14">
    <location>
        <begin position="276"/>
        <end position="398"/>
    </location>
</feature>
<reference evidence="15 16" key="1">
    <citation type="journal article" date="2009" name="Appl. Environ. Microbiol.">
        <title>Community genomic and proteomic analyses of chemoautotrophic iron-oxidizing "Leptospirillum rubarum" (Group II) and "Leptospirillum ferrodiazotrophum" (Group III) bacteria in acid mine drainage biofilms.</title>
        <authorList>
            <person name="Goltsman D.S."/>
            <person name="Denef V.J."/>
            <person name="Singer S.W."/>
            <person name="VerBerkmoes N.C."/>
            <person name="Lefsrud M."/>
            <person name="Mueller R.S."/>
            <person name="Dick G.J."/>
            <person name="Sun C.L."/>
            <person name="Wheeler K.E."/>
            <person name="Zemla A."/>
            <person name="Baker B.J."/>
            <person name="Hauser L."/>
            <person name="Land M."/>
            <person name="Shah M.B."/>
            <person name="Thelen M.P."/>
            <person name="Hettich R.L."/>
            <person name="Banfield J.F."/>
        </authorList>
    </citation>
    <scope>NUCLEOTIDE SEQUENCE [LARGE SCALE GENOMIC DNA]</scope>
</reference>
<dbReference type="Pfam" id="PF00482">
    <property type="entry name" value="T2SSF"/>
    <property type="match status" value="2"/>
</dbReference>
<organism evidence="15 16">
    <name type="scientific">Leptospirillum ferrodiazotrophum</name>
    <dbReference type="NCBI Taxonomy" id="412449"/>
    <lineage>
        <taxon>Bacteria</taxon>
        <taxon>Pseudomonadati</taxon>
        <taxon>Nitrospirota</taxon>
        <taxon>Nitrospiria</taxon>
        <taxon>Nitrospirales</taxon>
        <taxon>Nitrospiraceae</taxon>
        <taxon>Leptospirillum</taxon>
    </lineage>
</organism>
<dbReference type="PANTHER" id="PTHR30012:SF0">
    <property type="entry name" value="TYPE II SECRETION SYSTEM PROTEIN F-RELATED"/>
    <property type="match status" value="1"/>
</dbReference>
<comment type="subcellular location">
    <subcellularLocation>
        <location evidence="2">Cell inner membrane</location>
        <topology evidence="2">Multi-pass membrane protein</topology>
    </subcellularLocation>
    <subcellularLocation>
        <location evidence="11">Cell membrane</location>
        <topology evidence="11">Multi-pass membrane protein</topology>
    </subcellularLocation>
</comment>
<keyword evidence="8 13" id="KW-1133">Transmembrane helix</keyword>
<evidence type="ECO:0000256" key="7">
    <source>
        <dbReference type="ARBA" id="ARBA00022692"/>
    </source>
</evidence>
<dbReference type="InterPro" id="IPR018076">
    <property type="entry name" value="T2SS_GspF_dom"/>
</dbReference>
<feature type="domain" description="Type II secretion system protein GspF" evidence="14">
    <location>
        <begin position="75"/>
        <end position="198"/>
    </location>
</feature>
<dbReference type="InterPro" id="IPR001992">
    <property type="entry name" value="T2SS_GspF/T4SS_PilC_CS"/>
</dbReference>
<feature type="transmembrane region" description="Helical" evidence="13">
    <location>
        <begin position="224"/>
        <end position="244"/>
    </location>
</feature>
<dbReference type="PANTHER" id="PTHR30012">
    <property type="entry name" value="GENERAL SECRETION PATHWAY PROTEIN"/>
    <property type="match status" value="1"/>
</dbReference>
<keyword evidence="5" id="KW-1003">Cell membrane</keyword>
<dbReference type="InterPro" id="IPR003004">
    <property type="entry name" value="GspF/PilC"/>
</dbReference>
<evidence type="ECO:0000256" key="9">
    <source>
        <dbReference type="ARBA" id="ARBA00023136"/>
    </source>
</evidence>
<dbReference type="FunFam" id="1.20.81.30:FF:000001">
    <property type="entry name" value="Type II secretion system protein F"/>
    <property type="match status" value="2"/>
</dbReference>
<name>C6HW31_9BACT</name>
<evidence type="ECO:0000256" key="13">
    <source>
        <dbReference type="SAM" id="Phobius"/>
    </source>
</evidence>
<keyword evidence="6" id="KW-0997">Cell inner membrane</keyword>
<evidence type="ECO:0000313" key="16">
    <source>
        <dbReference type="Proteomes" id="UP000009374"/>
    </source>
</evidence>
<evidence type="ECO:0000256" key="5">
    <source>
        <dbReference type="ARBA" id="ARBA00022475"/>
    </source>
</evidence>
<gene>
    <name evidence="15" type="ORF">UBAL3_80290009</name>
</gene>
<dbReference type="GO" id="GO:0015628">
    <property type="term" value="P:protein secretion by the type II secretion system"/>
    <property type="evidence" value="ECO:0007669"/>
    <property type="project" value="TreeGrafter"/>
</dbReference>
<evidence type="ECO:0000256" key="12">
    <source>
        <dbReference type="SAM" id="MobiDB-lite"/>
    </source>
</evidence>
<proteinExistence type="inferred from homology"/>
<evidence type="ECO:0000259" key="14">
    <source>
        <dbReference type="Pfam" id="PF00482"/>
    </source>
</evidence>
<dbReference type="PRINTS" id="PR00812">
    <property type="entry name" value="BCTERIALGSPF"/>
</dbReference>
<feature type="transmembrane region" description="Helical" evidence="13">
    <location>
        <begin position="379"/>
        <end position="400"/>
    </location>
</feature>
<evidence type="ECO:0000256" key="10">
    <source>
        <dbReference type="ARBA" id="ARBA00030750"/>
    </source>
</evidence>
<dbReference type="PROSITE" id="PS00874">
    <property type="entry name" value="T2SP_F"/>
    <property type="match status" value="1"/>
</dbReference>